<comment type="caution">
    <text evidence="3">Lacks conserved residue(s) required for the propagation of feature annotation.</text>
</comment>
<dbReference type="Gene3D" id="1.25.10.20">
    <property type="entry name" value="Vitellinogen, superhelical"/>
    <property type="match status" value="1"/>
</dbReference>
<keyword evidence="2" id="KW-0325">Glycoprotein</keyword>
<evidence type="ECO:0000256" key="3">
    <source>
        <dbReference type="PROSITE-ProRule" id="PRU00557"/>
    </source>
</evidence>
<dbReference type="GO" id="GO:0050750">
    <property type="term" value="F:low-density lipoprotein particle receptor binding"/>
    <property type="evidence" value="ECO:0007669"/>
    <property type="project" value="TreeGrafter"/>
</dbReference>
<dbReference type="Pfam" id="PF09172">
    <property type="entry name" value="Vit_open_b-sht"/>
    <property type="match status" value="1"/>
</dbReference>
<sequence>QYVTESRNGAVGTANLKNGLKVEIEVPQICGFVMRTMDCTITEVAAIDPHGQPVYKQSTGSGAFKAAMERNPLKFSVQQISSVQLYPEPNEPVYIINVKRGIISALIVPATDEEESSFQVSILTLHGQCLTEWLVNTKKDFAVDVTLSRDLSQCDQFYGRELINSPLAFLQKLHRPLSKLITSKQDCNYQFHEKERHIITAMCKEKHIYLPFFAKDNGISSMVTQKLSFHSYKRINNRVFGIHKKPLYFENPEDKSPFQTKDAALRTLSDLQSLTGSDHGEKRMSLFYKLVSTLRNLKNETMNKMVTEMLRSSSWLTWQALLQCGTPECTSGIFQAIRSVDGLALEADALFYVLSLQENPNAARVRDMLSMTQYKQSKAIMYALGNTVKKFHRGNITPEVKAVSEFMRSLLNDCTGEMRDHEAMTFLVLRVVGVMGRAMQTVSPDLISTIMNCFKRSDIALSNKKAAIQAFRQMDINDQEVYQDPQGHIEIRIAAYLTLMKNPDQEFVIDIVNNMEVMEDDQLKNFVFSHLKNIQTLLHIMYKEYIELALQNRLLNPNEVIDGKSRNYKIESPVGSLSVNIIFDATNTLPKEVMLETTLNVFNYSYDIFEFCVEGTGLQPTIEALFGEDGFFPDSISRVLYWAGDQSQMIKEVLHKMALDKISETLLNDIAKSVQKLMKDIYSSPIPEATAYLKLLGNEILHSLHLHGKFLFIFHRPGVPNEVFIGWCVCPRSQRRHDRHFKQSNSYHAISHVDNVSISNLCASSHVIGLRAISSHMSWIK</sequence>
<feature type="domain" description="Vitellogenin" evidence="4">
    <location>
        <begin position="1"/>
        <end position="599"/>
    </location>
</feature>
<dbReference type="InterPro" id="IPR015255">
    <property type="entry name" value="Vitellinogen_open_b-sht"/>
</dbReference>
<dbReference type="OMA" id="CCARARK"/>
<name>A0A3Q2YVG6_HIPCM</name>
<evidence type="ECO:0000313" key="6">
    <source>
        <dbReference type="Proteomes" id="UP000264820"/>
    </source>
</evidence>
<dbReference type="PROSITE" id="PS51211">
    <property type="entry name" value="VITELLOGENIN"/>
    <property type="match status" value="1"/>
</dbReference>
<dbReference type="GO" id="GO:0006642">
    <property type="term" value="P:triglyceride mobilization"/>
    <property type="evidence" value="ECO:0007669"/>
    <property type="project" value="TreeGrafter"/>
</dbReference>
<evidence type="ECO:0000259" key="4">
    <source>
        <dbReference type="PROSITE" id="PS51211"/>
    </source>
</evidence>
<dbReference type="STRING" id="109280.ENSHCOP00000022960"/>
<dbReference type="PANTHER" id="PTHR13769:SF6">
    <property type="entry name" value="APOLIPOPROTEIN B-100"/>
    <property type="match status" value="1"/>
</dbReference>
<accession>A0A3Q2YVG6</accession>
<dbReference type="InterPro" id="IPR001747">
    <property type="entry name" value="Vitellogenin_N"/>
</dbReference>
<dbReference type="SMART" id="SM01169">
    <property type="entry name" value="DUF1943"/>
    <property type="match status" value="1"/>
</dbReference>
<dbReference type="SUPFAM" id="SSF48431">
    <property type="entry name" value="Lipovitellin-phosvitin complex, superhelical domain"/>
    <property type="match status" value="1"/>
</dbReference>
<dbReference type="InterPro" id="IPR015816">
    <property type="entry name" value="Vitellinogen_b-sht_N"/>
</dbReference>
<dbReference type="InterPro" id="IPR015817">
    <property type="entry name" value="Vitellinogen_open_b-sht_sub1"/>
</dbReference>
<dbReference type="SMART" id="SM00638">
    <property type="entry name" value="LPD_N"/>
    <property type="match status" value="1"/>
</dbReference>
<dbReference type="GO" id="GO:0034361">
    <property type="term" value="C:very-low-density lipoprotein particle"/>
    <property type="evidence" value="ECO:0007669"/>
    <property type="project" value="TreeGrafter"/>
</dbReference>
<dbReference type="GO" id="GO:0120020">
    <property type="term" value="F:cholesterol transfer activity"/>
    <property type="evidence" value="ECO:0007669"/>
    <property type="project" value="TreeGrafter"/>
</dbReference>
<proteinExistence type="predicted"/>
<dbReference type="GO" id="GO:0034362">
    <property type="term" value="C:low-density lipoprotein particle"/>
    <property type="evidence" value="ECO:0007669"/>
    <property type="project" value="TreeGrafter"/>
</dbReference>
<dbReference type="InterPro" id="IPR011030">
    <property type="entry name" value="Lipovitellin_superhlx_dom"/>
</dbReference>
<dbReference type="AlphaFoldDB" id="A0A3Q2YVG6"/>
<dbReference type="SUPFAM" id="SSF56968">
    <property type="entry name" value="Lipovitellin-phosvitin complex, beta-sheet shell regions"/>
    <property type="match status" value="2"/>
</dbReference>
<dbReference type="InterPro" id="IPR052418">
    <property type="entry name" value="Apolipoprotein_B"/>
</dbReference>
<keyword evidence="1" id="KW-0732">Signal</keyword>
<evidence type="ECO:0000313" key="5">
    <source>
        <dbReference type="Ensembl" id="ENSHCOP00000022960.1"/>
    </source>
</evidence>
<dbReference type="Proteomes" id="UP000264820">
    <property type="component" value="Unplaced"/>
</dbReference>
<reference evidence="5" key="1">
    <citation type="submission" date="2025-08" db="UniProtKB">
        <authorList>
            <consortium name="Ensembl"/>
        </authorList>
    </citation>
    <scope>IDENTIFICATION</scope>
</reference>
<dbReference type="PANTHER" id="PTHR13769">
    <property type="entry name" value="APOLIPOPROTEIN B"/>
    <property type="match status" value="1"/>
</dbReference>
<dbReference type="Gene3D" id="2.30.230.10">
    <property type="entry name" value="Lipovitellin, beta-sheet shell regions, chain A"/>
    <property type="match status" value="1"/>
</dbReference>
<reference evidence="5" key="2">
    <citation type="submission" date="2025-09" db="UniProtKB">
        <authorList>
            <consortium name="Ensembl"/>
        </authorList>
    </citation>
    <scope>IDENTIFICATION</scope>
</reference>
<dbReference type="GeneTree" id="ENSGT00590000083139"/>
<dbReference type="Gene3D" id="2.20.50.20">
    <property type="entry name" value="Lipovitellin. Chain A, domain 3"/>
    <property type="match status" value="1"/>
</dbReference>
<evidence type="ECO:0000256" key="1">
    <source>
        <dbReference type="ARBA" id="ARBA00022729"/>
    </source>
</evidence>
<dbReference type="Ensembl" id="ENSHCOT00000014720.1">
    <property type="protein sequence ID" value="ENSHCOP00000022960.1"/>
    <property type="gene ID" value="ENSHCOG00000011126.1"/>
</dbReference>
<dbReference type="GO" id="GO:0030301">
    <property type="term" value="P:cholesterol transport"/>
    <property type="evidence" value="ECO:0007669"/>
    <property type="project" value="TreeGrafter"/>
</dbReference>
<evidence type="ECO:0000256" key="2">
    <source>
        <dbReference type="ARBA" id="ARBA00023180"/>
    </source>
</evidence>
<protein>
    <recommendedName>
        <fullName evidence="4">Vitellogenin domain-containing protein</fullName>
    </recommendedName>
</protein>
<organism evidence="5 6">
    <name type="scientific">Hippocampus comes</name>
    <name type="common">Tiger tail seahorse</name>
    <dbReference type="NCBI Taxonomy" id="109280"/>
    <lineage>
        <taxon>Eukaryota</taxon>
        <taxon>Metazoa</taxon>
        <taxon>Chordata</taxon>
        <taxon>Craniata</taxon>
        <taxon>Vertebrata</taxon>
        <taxon>Euteleostomi</taxon>
        <taxon>Actinopterygii</taxon>
        <taxon>Neopterygii</taxon>
        <taxon>Teleostei</taxon>
        <taxon>Neoteleostei</taxon>
        <taxon>Acanthomorphata</taxon>
        <taxon>Syngnathiaria</taxon>
        <taxon>Syngnathiformes</taxon>
        <taxon>Syngnathoidei</taxon>
        <taxon>Syngnathidae</taxon>
        <taxon>Hippocampus</taxon>
    </lineage>
</organism>
<dbReference type="Pfam" id="PF01347">
    <property type="entry name" value="Vitellogenin_N"/>
    <property type="match status" value="1"/>
</dbReference>
<keyword evidence="6" id="KW-1185">Reference proteome</keyword>
<dbReference type="GO" id="GO:0042632">
    <property type="term" value="P:cholesterol homeostasis"/>
    <property type="evidence" value="ECO:0007669"/>
    <property type="project" value="TreeGrafter"/>
</dbReference>
<dbReference type="GO" id="GO:0034359">
    <property type="term" value="C:mature chylomicron"/>
    <property type="evidence" value="ECO:0007669"/>
    <property type="project" value="TreeGrafter"/>
</dbReference>
<dbReference type="InterPro" id="IPR015819">
    <property type="entry name" value="Lipid_transp_b-sht_shell"/>
</dbReference>
<dbReference type="GO" id="GO:0042953">
    <property type="term" value="P:lipoprotein transport"/>
    <property type="evidence" value="ECO:0007669"/>
    <property type="project" value="TreeGrafter"/>
</dbReference>